<evidence type="ECO:0000313" key="3">
    <source>
        <dbReference type="Proteomes" id="UP000287910"/>
    </source>
</evidence>
<dbReference type="AlphaFoldDB" id="A0A3S0PQQ2"/>
<gene>
    <name evidence="2" type="ORF">EK386_07175</name>
</gene>
<dbReference type="Proteomes" id="UP000287910">
    <property type="component" value="Unassembled WGS sequence"/>
</dbReference>
<feature type="region of interest" description="Disordered" evidence="1">
    <location>
        <begin position="78"/>
        <end position="100"/>
    </location>
</feature>
<dbReference type="Pfam" id="PF10612">
    <property type="entry name" value="Spore-coat_CotZ"/>
    <property type="match status" value="1"/>
</dbReference>
<accession>A0A3S0PQQ2</accession>
<comment type="caution">
    <text evidence="2">The sequence shown here is derived from an EMBL/GenBank/DDBJ whole genome shotgun (WGS) entry which is preliminary data.</text>
</comment>
<protein>
    <submittedName>
        <fullName evidence="2">Spore coat protein CotZ</fullName>
    </submittedName>
</protein>
<name>A0A3S0PQQ2_9BACI</name>
<evidence type="ECO:0000313" key="2">
    <source>
        <dbReference type="EMBL" id="RUL54280.1"/>
    </source>
</evidence>
<organism evidence="2 3">
    <name type="scientific">Lysinibacillus antri</name>
    <dbReference type="NCBI Taxonomy" id="2498145"/>
    <lineage>
        <taxon>Bacteria</taxon>
        <taxon>Bacillati</taxon>
        <taxon>Bacillota</taxon>
        <taxon>Bacilli</taxon>
        <taxon>Bacillales</taxon>
        <taxon>Bacillaceae</taxon>
        <taxon>Lysinibacillus</taxon>
    </lineage>
</organism>
<dbReference type="EMBL" id="RYYR01000007">
    <property type="protein sequence ID" value="RUL54280.1"/>
    <property type="molecule type" value="Genomic_DNA"/>
</dbReference>
<keyword evidence="3" id="KW-1185">Reference proteome</keyword>
<keyword evidence="2" id="KW-0946">Virion</keyword>
<evidence type="ECO:0000256" key="1">
    <source>
        <dbReference type="SAM" id="MobiDB-lite"/>
    </source>
</evidence>
<proteinExistence type="predicted"/>
<sequence length="202" mass="22240">MGCGRNNFEGTSHNEGCVCEVVKTILKLQNHVVRHECDECGTSCFLEPLGGLKNHSRNTADTRVFMLLNKDGTPFKAFFKDNNNNKKDGKGKDGKDGKDGKKDNDMFHYTPFFRVEDVFGDCCATLRCLAPVDENGDVVDVFNGNGNGGGGRNNNNNNCGELDLDELEDVVDFEKTDSCLTVDLEAFVGIQCIADVDLNIRK</sequence>
<dbReference type="RefSeq" id="WP_126658379.1">
    <property type="nucleotide sequence ID" value="NZ_RYYR01000007.1"/>
</dbReference>
<reference evidence="2 3" key="1">
    <citation type="submission" date="2018-12" db="EMBL/GenBank/DDBJ databases">
        <title>Lysinibacillus antri sp. nov., isolated from a cave soil.</title>
        <authorList>
            <person name="Narsing Rao M.P."/>
            <person name="Zhang H."/>
            <person name="Dong Z.-Y."/>
            <person name="Niu X.-K."/>
            <person name="Zhang K."/>
            <person name="Fang B.-Z."/>
            <person name="Kang Y.-Q."/>
            <person name="Xiao M."/>
            <person name="Li W.-J."/>
        </authorList>
    </citation>
    <scope>NUCLEOTIDE SEQUENCE [LARGE SCALE GENOMIC DNA]</scope>
    <source>
        <strain evidence="2 3">SYSU K30002</strain>
    </source>
</reference>
<dbReference type="InterPro" id="IPR019593">
    <property type="entry name" value="Spore_coat_protein_Z/Y"/>
</dbReference>
<feature type="compositionally biased region" description="Basic and acidic residues" evidence="1">
    <location>
        <begin position="83"/>
        <end position="100"/>
    </location>
</feature>
<keyword evidence="2" id="KW-0167">Capsid protein</keyword>